<dbReference type="GO" id="GO:0005524">
    <property type="term" value="F:ATP binding"/>
    <property type="evidence" value="ECO:0007669"/>
    <property type="project" value="UniProtKB-KW"/>
</dbReference>
<dbReference type="Pfam" id="PF02816">
    <property type="entry name" value="Alpha_kinase"/>
    <property type="match status" value="1"/>
</dbReference>
<keyword evidence="3" id="KW-0547">Nucleotide-binding</keyword>
<evidence type="ECO:0000256" key="3">
    <source>
        <dbReference type="ARBA" id="ARBA00022741"/>
    </source>
</evidence>
<sequence length="421" mass="47732">MGQQVSVETLSSSKDDSGHKYWASFDPYPFKVGSKKLSYMGILNGDGPLRGQKCVVKTIRNGAITRQDFLLESKRTKIARALSNFYNKIVPSGEKHIAFNTHITAEIDALSDCLCINDILGKPKKKFQEAEFVSIELYIKGKFEEFEYGWVSDSQLEVPEAFAHFSWCRSEGNMLVSNLQGVMTAYGYHLTGPTIHSEDKSFGRSDLGLDGIKGFFKLHRCNRLCRNWPRFGDGVDLRGWGEYIGMNDRRPSAPPYYMFFPSEEPPPYCADVVPYLQEDHMGLQESWTNHSASVTTSTHCEMSPSQLRGQSGIVLDWREEFFNQQMTFASGYASDNPMFQGGPSGSQLMWIVQQMRYAVYTVPPPYLPYPNQHTGAIEMKKPTTDNAGDDYFFLESDRKCLLPPPYSEESVDPEHETVTYL</sequence>
<dbReference type="OrthoDB" id="301415at2759"/>
<feature type="domain" description="Alpha-type protein kinase" evidence="6">
    <location>
        <begin position="1"/>
        <end position="240"/>
    </location>
</feature>
<evidence type="ECO:0000256" key="4">
    <source>
        <dbReference type="ARBA" id="ARBA00022777"/>
    </source>
</evidence>
<dbReference type="SUPFAM" id="SSF56112">
    <property type="entry name" value="Protein kinase-like (PK-like)"/>
    <property type="match status" value="1"/>
</dbReference>
<comment type="caution">
    <text evidence="7">The sequence shown here is derived from an EMBL/GenBank/DDBJ whole genome shotgun (WGS) entry which is preliminary data.</text>
</comment>
<evidence type="ECO:0000256" key="2">
    <source>
        <dbReference type="ARBA" id="ARBA00022679"/>
    </source>
</evidence>
<dbReference type="Proteomes" id="UP000828390">
    <property type="component" value="Unassembled WGS sequence"/>
</dbReference>
<dbReference type="PROSITE" id="PS51158">
    <property type="entry name" value="ALPHA_KINASE"/>
    <property type="match status" value="1"/>
</dbReference>
<gene>
    <name evidence="7" type="ORF">DPMN_170022</name>
</gene>
<dbReference type="SMART" id="SM00811">
    <property type="entry name" value="Alpha_kinase"/>
    <property type="match status" value="1"/>
</dbReference>
<keyword evidence="5" id="KW-0067">ATP-binding</keyword>
<dbReference type="InterPro" id="IPR051852">
    <property type="entry name" value="Alpha-type_PK"/>
</dbReference>
<dbReference type="EMBL" id="JAIWYP010000009">
    <property type="protein sequence ID" value="KAH3768806.1"/>
    <property type="molecule type" value="Genomic_DNA"/>
</dbReference>
<dbReference type="InterPro" id="IPR011009">
    <property type="entry name" value="Kinase-like_dom_sf"/>
</dbReference>
<keyword evidence="1" id="KW-0723">Serine/threonine-protein kinase</keyword>
<keyword evidence="4" id="KW-0418">Kinase</keyword>
<accession>A0A9D4DXL4</accession>
<reference evidence="7" key="1">
    <citation type="journal article" date="2019" name="bioRxiv">
        <title>The Genome of the Zebra Mussel, Dreissena polymorpha: A Resource for Invasive Species Research.</title>
        <authorList>
            <person name="McCartney M.A."/>
            <person name="Auch B."/>
            <person name="Kono T."/>
            <person name="Mallez S."/>
            <person name="Zhang Y."/>
            <person name="Obille A."/>
            <person name="Becker A."/>
            <person name="Abrahante J.E."/>
            <person name="Garbe J."/>
            <person name="Badalamenti J.P."/>
            <person name="Herman A."/>
            <person name="Mangelson H."/>
            <person name="Liachko I."/>
            <person name="Sullivan S."/>
            <person name="Sone E.D."/>
            <person name="Koren S."/>
            <person name="Silverstein K.A.T."/>
            <person name="Beckman K.B."/>
            <person name="Gohl D.M."/>
        </authorList>
    </citation>
    <scope>NUCLEOTIDE SEQUENCE</scope>
    <source>
        <strain evidence="7">Duluth1</strain>
        <tissue evidence="7">Whole animal</tissue>
    </source>
</reference>
<dbReference type="GO" id="GO:0004674">
    <property type="term" value="F:protein serine/threonine kinase activity"/>
    <property type="evidence" value="ECO:0007669"/>
    <property type="project" value="UniProtKB-KW"/>
</dbReference>
<dbReference type="InterPro" id="IPR004166">
    <property type="entry name" value="a-kinase_dom"/>
</dbReference>
<evidence type="ECO:0000313" key="8">
    <source>
        <dbReference type="Proteomes" id="UP000828390"/>
    </source>
</evidence>
<dbReference type="AlphaFoldDB" id="A0A9D4DXL4"/>
<evidence type="ECO:0000256" key="5">
    <source>
        <dbReference type="ARBA" id="ARBA00022840"/>
    </source>
</evidence>
<organism evidence="7 8">
    <name type="scientific">Dreissena polymorpha</name>
    <name type="common">Zebra mussel</name>
    <name type="synonym">Mytilus polymorpha</name>
    <dbReference type="NCBI Taxonomy" id="45954"/>
    <lineage>
        <taxon>Eukaryota</taxon>
        <taxon>Metazoa</taxon>
        <taxon>Spiralia</taxon>
        <taxon>Lophotrochozoa</taxon>
        <taxon>Mollusca</taxon>
        <taxon>Bivalvia</taxon>
        <taxon>Autobranchia</taxon>
        <taxon>Heteroconchia</taxon>
        <taxon>Euheterodonta</taxon>
        <taxon>Imparidentia</taxon>
        <taxon>Neoheterodontei</taxon>
        <taxon>Myida</taxon>
        <taxon>Dreissenoidea</taxon>
        <taxon>Dreissenidae</taxon>
        <taxon>Dreissena</taxon>
    </lineage>
</organism>
<protein>
    <recommendedName>
        <fullName evidence="6">Alpha-type protein kinase domain-containing protein</fullName>
    </recommendedName>
</protein>
<dbReference type="PANTHER" id="PTHR45992">
    <property type="entry name" value="EUKARYOTIC ELONGATION FACTOR 2 KINASE-RELATED"/>
    <property type="match status" value="1"/>
</dbReference>
<dbReference type="CDD" id="cd04515">
    <property type="entry name" value="Alpha_kinase"/>
    <property type="match status" value="1"/>
</dbReference>
<dbReference type="Gene3D" id="3.20.200.10">
    <property type="entry name" value="MHCK/EF2 kinase"/>
    <property type="match status" value="1"/>
</dbReference>
<reference evidence="7" key="2">
    <citation type="submission" date="2020-11" db="EMBL/GenBank/DDBJ databases">
        <authorList>
            <person name="McCartney M.A."/>
            <person name="Auch B."/>
            <person name="Kono T."/>
            <person name="Mallez S."/>
            <person name="Becker A."/>
            <person name="Gohl D.M."/>
            <person name="Silverstein K.A.T."/>
            <person name="Koren S."/>
            <person name="Bechman K.B."/>
            <person name="Herman A."/>
            <person name="Abrahante J.E."/>
            <person name="Garbe J."/>
        </authorList>
    </citation>
    <scope>NUCLEOTIDE SEQUENCE</scope>
    <source>
        <strain evidence="7">Duluth1</strain>
        <tissue evidence="7">Whole animal</tissue>
    </source>
</reference>
<keyword evidence="8" id="KW-1185">Reference proteome</keyword>
<keyword evidence="2" id="KW-0808">Transferase</keyword>
<evidence type="ECO:0000259" key="6">
    <source>
        <dbReference type="PROSITE" id="PS51158"/>
    </source>
</evidence>
<evidence type="ECO:0000256" key="1">
    <source>
        <dbReference type="ARBA" id="ARBA00022527"/>
    </source>
</evidence>
<dbReference type="PANTHER" id="PTHR45992:SF11">
    <property type="entry name" value="ALPHA-TYPE PROTEIN KINASE DOMAIN-CONTAINING PROTEIN"/>
    <property type="match status" value="1"/>
</dbReference>
<name>A0A9D4DXL4_DREPO</name>
<evidence type="ECO:0000313" key="7">
    <source>
        <dbReference type="EMBL" id="KAH3768806.1"/>
    </source>
</evidence>
<proteinExistence type="predicted"/>